<evidence type="ECO:0000313" key="2">
    <source>
        <dbReference type="Proteomes" id="UP000311919"/>
    </source>
</evidence>
<comment type="caution">
    <text evidence="1">The sequence shown here is derived from an EMBL/GenBank/DDBJ whole genome shotgun (WGS) entry which is preliminary data.</text>
</comment>
<sequence>MSQVHYSITMNNKYRFITFLRLKTASNHQQISTAKQTRCTERLVVTPLTDRYALLAYVMLYYTCPSDRYVNGWLPAGPAGTEKVDI</sequence>
<keyword evidence="2" id="KW-1185">Reference proteome</keyword>
<proteinExistence type="predicted"/>
<evidence type="ECO:0000313" key="1">
    <source>
        <dbReference type="EMBL" id="TNN04972.1"/>
    </source>
</evidence>
<protein>
    <submittedName>
        <fullName evidence="1">Uncharacterized protein</fullName>
    </submittedName>
</protein>
<dbReference type="AlphaFoldDB" id="A0A4Z2CL81"/>
<reference evidence="1 2" key="1">
    <citation type="submission" date="2019-03" db="EMBL/GenBank/DDBJ databases">
        <title>An improved genome assembly of the fluke Schistosoma japonicum.</title>
        <authorList>
            <person name="Hu W."/>
            <person name="Luo F."/>
            <person name="Yin M."/>
            <person name="Mo X."/>
            <person name="Sun C."/>
            <person name="Wu Q."/>
            <person name="Zhu B."/>
            <person name="Xiang M."/>
            <person name="Wang J."/>
            <person name="Wang Y."/>
            <person name="Zhang T."/>
            <person name="Xu B."/>
            <person name="Zheng H."/>
            <person name="Feng Z."/>
        </authorList>
    </citation>
    <scope>NUCLEOTIDE SEQUENCE [LARGE SCALE GENOMIC DNA]</scope>
    <source>
        <strain evidence="1">HuSjv2</strain>
        <tissue evidence="1">Worms</tissue>
    </source>
</reference>
<dbReference type="EMBL" id="SKCS01000674">
    <property type="protein sequence ID" value="TNN04972.1"/>
    <property type="molecule type" value="Genomic_DNA"/>
</dbReference>
<accession>A0A4Z2CL81</accession>
<organism evidence="1 2">
    <name type="scientific">Schistosoma japonicum</name>
    <name type="common">Blood fluke</name>
    <dbReference type="NCBI Taxonomy" id="6182"/>
    <lineage>
        <taxon>Eukaryota</taxon>
        <taxon>Metazoa</taxon>
        <taxon>Spiralia</taxon>
        <taxon>Lophotrochozoa</taxon>
        <taxon>Platyhelminthes</taxon>
        <taxon>Trematoda</taxon>
        <taxon>Digenea</taxon>
        <taxon>Strigeidida</taxon>
        <taxon>Schistosomatoidea</taxon>
        <taxon>Schistosomatidae</taxon>
        <taxon>Schistosoma</taxon>
    </lineage>
</organism>
<gene>
    <name evidence="1" type="ORF">EWB00_009958</name>
</gene>
<dbReference type="OrthoDB" id="447173at2759"/>
<name>A0A4Z2CL81_SCHJA</name>
<dbReference type="Proteomes" id="UP000311919">
    <property type="component" value="Unassembled WGS sequence"/>
</dbReference>